<dbReference type="GO" id="GO:0015179">
    <property type="term" value="F:L-amino acid transmembrane transporter activity"/>
    <property type="evidence" value="ECO:0007669"/>
    <property type="project" value="TreeGrafter"/>
</dbReference>
<feature type="transmembrane region" description="Helical" evidence="5">
    <location>
        <begin position="65"/>
        <end position="87"/>
    </location>
</feature>
<dbReference type="PANTHER" id="PTHR11785:SF323">
    <property type="entry name" value="CYSTINE_GLUTAMATE TRANSPORTER"/>
    <property type="match status" value="1"/>
</dbReference>
<keyword evidence="3 5" id="KW-1133">Transmembrane helix</keyword>
<dbReference type="Ensembl" id="ENSAMXT00005008613.1">
    <property type="protein sequence ID" value="ENSAMXP00005007646.1"/>
    <property type="gene ID" value="ENSAMXG00005004558.1"/>
</dbReference>
<evidence type="ECO:0000256" key="2">
    <source>
        <dbReference type="ARBA" id="ARBA00022692"/>
    </source>
</evidence>
<evidence type="ECO:0000256" key="5">
    <source>
        <dbReference type="SAM" id="Phobius"/>
    </source>
</evidence>
<comment type="subcellular location">
    <subcellularLocation>
        <location evidence="1">Membrane</location>
        <topology evidence="1">Multi-pass membrane protein</topology>
    </subcellularLocation>
</comment>
<organism evidence="6 7">
    <name type="scientific">Astyanax mexicanus</name>
    <name type="common">Blind cave fish</name>
    <name type="synonym">Astyanax fasciatus mexicanus</name>
    <dbReference type="NCBI Taxonomy" id="7994"/>
    <lineage>
        <taxon>Eukaryota</taxon>
        <taxon>Metazoa</taxon>
        <taxon>Chordata</taxon>
        <taxon>Craniata</taxon>
        <taxon>Vertebrata</taxon>
        <taxon>Euteleostomi</taxon>
        <taxon>Actinopterygii</taxon>
        <taxon>Neopterygii</taxon>
        <taxon>Teleostei</taxon>
        <taxon>Ostariophysi</taxon>
        <taxon>Characiformes</taxon>
        <taxon>Characoidei</taxon>
        <taxon>Acestrorhamphidae</taxon>
        <taxon>Acestrorhamphinae</taxon>
        <taxon>Astyanax</taxon>
    </lineage>
</organism>
<dbReference type="InterPro" id="IPR050598">
    <property type="entry name" value="AminoAcid_Transporter"/>
</dbReference>
<dbReference type="OMA" id="FAFAKIM"/>
<evidence type="ECO:0000256" key="4">
    <source>
        <dbReference type="ARBA" id="ARBA00023136"/>
    </source>
</evidence>
<proteinExistence type="predicted"/>
<reference evidence="6" key="1">
    <citation type="submission" date="2025-08" db="UniProtKB">
        <authorList>
            <consortium name="Ensembl"/>
        </authorList>
    </citation>
    <scope>IDENTIFICATION</scope>
</reference>
<evidence type="ECO:0000256" key="1">
    <source>
        <dbReference type="ARBA" id="ARBA00004141"/>
    </source>
</evidence>
<dbReference type="PANTHER" id="PTHR11785">
    <property type="entry name" value="AMINO ACID TRANSPORTER"/>
    <property type="match status" value="1"/>
</dbReference>
<dbReference type="Proteomes" id="UP000694621">
    <property type="component" value="Unplaced"/>
</dbReference>
<keyword evidence="4 5" id="KW-0472">Membrane</keyword>
<accession>A0A8B9H3A6</accession>
<dbReference type="Gene3D" id="1.20.1740.10">
    <property type="entry name" value="Amino acid/polyamine transporter I"/>
    <property type="match status" value="1"/>
</dbReference>
<feature type="transmembrane region" description="Helical" evidence="5">
    <location>
        <begin position="35"/>
        <end position="53"/>
    </location>
</feature>
<name>A0A8B9H3A6_ASTMX</name>
<sequence>MSRRTAQNGHTKTDGGVQAACGPPGKVALKKKVTLLRGISIIIGTIIGAGIFISPKGILKNSGSVGMSLVVWVACGVLSLFGALSYAELGTCIKKSGGHYTYIMEAFGPQVAFVQLWADIIAIRSVKLHSTARKNTHTNTHTHTHTHTHTCLCGIVRSPD</sequence>
<evidence type="ECO:0000313" key="7">
    <source>
        <dbReference type="Proteomes" id="UP000694621"/>
    </source>
</evidence>
<dbReference type="Pfam" id="PF13520">
    <property type="entry name" value="AA_permease_2"/>
    <property type="match status" value="1"/>
</dbReference>
<dbReference type="AlphaFoldDB" id="A0A8B9H3A6"/>
<evidence type="ECO:0000256" key="3">
    <source>
        <dbReference type="ARBA" id="ARBA00022989"/>
    </source>
</evidence>
<keyword evidence="2 5" id="KW-0812">Transmembrane</keyword>
<evidence type="ECO:0000313" key="6">
    <source>
        <dbReference type="Ensembl" id="ENSAMXP00005007646.1"/>
    </source>
</evidence>
<dbReference type="InterPro" id="IPR002293">
    <property type="entry name" value="AA/rel_permease1"/>
</dbReference>
<protein>
    <submittedName>
        <fullName evidence="6">Uncharacterized protein</fullName>
    </submittedName>
</protein>
<dbReference type="GO" id="GO:0016020">
    <property type="term" value="C:membrane"/>
    <property type="evidence" value="ECO:0007669"/>
    <property type="project" value="UniProtKB-SubCell"/>
</dbReference>